<dbReference type="Proteomes" id="UP000324800">
    <property type="component" value="Unassembled WGS sequence"/>
</dbReference>
<dbReference type="AlphaFoldDB" id="A0A5J4TAT2"/>
<feature type="non-terminal residue" evidence="1">
    <location>
        <position position="57"/>
    </location>
</feature>
<comment type="caution">
    <text evidence="1">The sequence shown here is derived from an EMBL/GenBank/DDBJ whole genome shotgun (WGS) entry which is preliminary data.</text>
</comment>
<evidence type="ECO:0000313" key="2">
    <source>
        <dbReference type="Proteomes" id="UP000324800"/>
    </source>
</evidence>
<protein>
    <submittedName>
        <fullName evidence="1">Uncharacterized protein</fullName>
    </submittedName>
</protein>
<sequence>MKADKAYILDSYSKTEYDTLLLLKADKIDTYCMTEDDALLLSKADKKLNLLTHIQRQ</sequence>
<accession>A0A5J4TAT2</accession>
<name>A0A5J4TAT2_9EUKA</name>
<evidence type="ECO:0000313" key="1">
    <source>
        <dbReference type="EMBL" id="KAA6355368.1"/>
    </source>
</evidence>
<gene>
    <name evidence="1" type="ORF">EZS28_049105</name>
</gene>
<dbReference type="EMBL" id="SNRW01034731">
    <property type="protein sequence ID" value="KAA6355368.1"/>
    <property type="molecule type" value="Genomic_DNA"/>
</dbReference>
<organism evidence="1 2">
    <name type="scientific">Streblomastix strix</name>
    <dbReference type="NCBI Taxonomy" id="222440"/>
    <lineage>
        <taxon>Eukaryota</taxon>
        <taxon>Metamonada</taxon>
        <taxon>Preaxostyla</taxon>
        <taxon>Oxymonadida</taxon>
        <taxon>Streblomastigidae</taxon>
        <taxon>Streblomastix</taxon>
    </lineage>
</organism>
<proteinExistence type="predicted"/>
<reference evidence="1 2" key="1">
    <citation type="submission" date="2019-03" db="EMBL/GenBank/DDBJ databases">
        <title>Single cell metagenomics reveals metabolic interactions within the superorganism composed of flagellate Streblomastix strix and complex community of Bacteroidetes bacteria on its surface.</title>
        <authorList>
            <person name="Treitli S.C."/>
            <person name="Kolisko M."/>
            <person name="Husnik F."/>
            <person name="Keeling P."/>
            <person name="Hampl V."/>
        </authorList>
    </citation>
    <scope>NUCLEOTIDE SEQUENCE [LARGE SCALE GENOMIC DNA]</scope>
    <source>
        <strain evidence="1">ST1C</strain>
    </source>
</reference>